<dbReference type="Pfam" id="PF07398">
    <property type="entry name" value="MDMPI_C"/>
    <property type="match status" value="1"/>
</dbReference>
<evidence type="ECO:0000259" key="2">
    <source>
        <dbReference type="Pfam" id="PF11716"/>
    </source>
</evidence>
<gene>
    <name evidence="3" type="ORF">IAG43_03850</name>
</gene>
<keyword evidence="3" id="KW-0670">Pyruvate</keyword>
<dbReference type="KEGG" id="sgj:IAG43_03850"/>
<dbReference type="SUPFAM" id="SSF109854">
    <property type="entry name" value="DinB/YfiT-like putative metalloenzymes"/>
    <property type="match status" value="1"/>
</dbReference>
<protein>
    <submittedName>
        <fullName evidence="3">Maleylpyruvate isomerase family mycothiol-dependent enzyme</fullName>
    </submittedName>
</protein>
<evidence type="ECO:0000259" key="1">
    <source>
        <dbReference type="Pfam" id="PF07398"/>
    </source>
</evidence>
<dbReference type="EMBL" id="CP060825">
    <property type="protein sequence ID" value="QNP62148.1"/>
    <property type="molecule type" value="Genomic_DNA"/>
</dbReference>
<reference evidence="3 4" key="1">
    <citation type="submission" date="2020-08" db="EMBL/GenBank/DDBJ databases">
        <title>A novel species.</title>
        <authorList>
            <person name="Gao J."/>
        </authorList>
    </citation>
    <scope>NUCLEOTIDE SEQUENCE [LARGE SCALE GENOMIC DNA]</scope>
    <source>
        <strain evidence="3 4">CRPJ-33</strain>
    </source>
</reference>
<dbReference type="GO" id="GO:0016853">
    <property type="term" value="F:isomerase activity"/>
    <property type="evidence" value="ECO:0007669"/>
    <property type="project" value="UniProtKB-KW"/>
</dbReference>
<sequence length="335" mass="35733">MSDALLNTLAEALADVVATIDTCDDETLDPDTAVKWLETTGSLLDRLPPSDRRSLGRLLRRAAGRSPAGPWRETLLRLPESFGLDDDQHELYCEAIEHTVRRFTAVVRDVDPATPVTTCPGWTFADLVRHHGATHRWAAHVVGVRACEPVSARDVPLALPADPSGLPAWTAESAGLSLAVLRKVDPEAPIWSCGADQHVAAYARRLLFEAVVHLADAELSLGREPDIAAGTAADGVEEFLENLPHLPRLARLVAALPAGTVRLTAADTGAAWTVAFGPDGFSWTRTAGPAPSAEVTGTAADLLLFVHGRRAPGDRRLTVAGDPAVVESWRAATVF</sequence>
<name>A0A7H0HNN2_9ACTN</name>
<dbReference type="Pfam" id="PF11716">
    <property type="entry name" value="MDMPI_N"/>
    <property type="match status" value="1"/>
</dbReference>
<accession>A0A7H0HNN2</accession>
<keyword evidence="4" id="KW-1185">Reference proteome</keyword>
<feature type="domain" description="Mycothiol-dependent maleylpyruvate isomerase metal-binding" evidence="2">
    <location>
        <begin position="94"/>
        <end position="217"/>
    </location>
</feature>
<dbReference type="InterPro" id="IPR034660">
    <property type="entry name" value="DinB/YfiT-like"/>
</dbReference>
<dbReference type="Proteomes" id="UP000516230">
    <property type="component" value="Chromosome"/>
</dbReference>
<proteinExistence type="predicted"/>
<dbReference type="InterPro" id="IPR024344">
    <property type="entry name" value="MDMPI_metal-binding"/>
</dbReference>
<dbReference type="RefSeq" id="WP_187739348.1">
    <property type="nucleotide sequence ID" value="NZ_CP060825.1"/>
</dbReference>
<dbReference type="NCBIfam" id="TIGR03083">
    <property type="entry name" value="maleylpyruvate isomerase family mycothiol-dependent enzyme"/>
    <property type="match status" value="1"/>
</dbReference>
<dbReference type="InterPro" id="IPR010872">
    <property type="entry name" value="MDMPI_C-term_domain"/>
</dbReference>
<dbReference type="GO" id="GO:0046872">
    <property type="term" value="F:metal ion binding"/>
    <property type="evidence" value="ECO:0007669"/>
    <property type="project" value="InterPro"/>
</dbReference>
<organism evidence="3 4">
    <name type="scientific">Streptomyces genisteinicus</name>
    <dbReference type="NCBI Taxonomy" id="2768068"/>
    <lineage>
        <taxon>Bacteria</taxon>
        <taxon>Bacillati</taxon>
        <taxon>Actinomycetota</taxon>
        <taxon>Actinomycetes</taxon>
        <taxon>Kitasatosporales</taxon>
        <taxon>Streptomycetaceae</taxon>
        <taxon>Streptomyces</taxon>
    </lineage>
</organism>
<dbReference type="PANTHER" id="PTHR40758">
    <property type="entry name" value="CONSERVED PROTEIN"/>
    <property type="match status" value="1"/>
</dbReference>
<dbReference type="AlphaFoldDB" id="A0A7H0HNN2"/>
<dbReference type="GO" id="GO:0005886">
    <property type="term" value="C:plasma membrane"/>
    <property type="evidence" value="ECO:0007669"/>
    <property type="project" value="TreeGrafter"/>
</dbReference>
<evidence type="ECO:0000313" key="3">
    <source>
        <dbReference type="EMBL" id="QNP62148.1"/>
    </source>
</evidence>
<evidence type="ECO:0000313" key="4">
    <source>
        <dbReference type="Proteomes" id="UP000516230"/>
    </source>
</evidence>
<feature type="domain" description="MDMPI C-terminal" evidence="1">
    <location>
        <begin position="232"/>
        <end position="326"/>
    </location>
</feature>
<dbReference type="InterPro" id="IPR017517">
    <property type="entry name" value="Maleyloyr_isom"/>
</dbReference>
<keyword evidence="3" id="KW-0413">Isomerase</keyword>
<dbReference type="PANTHER" id="PTHR40758:SF1">
    <property type="entry name" value="CONSERVED PROTEIN"/>
    <property type="match status" value="1"/>
</dbReference>